<dbReference type="InterPro" id="IPR000276">
    <property type="entry name" value="GPCR_Rhodpsn"/>
</dbReference>
<dbReference type="Proteomes" id="UP000189705">
    <property type="component" value="Unplaced"/>
</dbReference>
<evidence type="ECO:0000256" key="14">
    <source>
        <dbReference type="RuleBase" id="RU363047"/>
    </source>
</evidence>
<dbReference type="SUPFAM" id="SSF81321">
    <property type="entry name" value="Family A G protein-coupled receptor-like"/>
    <property type="match status" value="1"/>
</dbReference>
<evidence type="ECO:0000256" key="1">
    <source>
        <dbReference type="ARBA" id="ARBA00004651"/>
    </source>
</evidence>
<feature type="domain" description="G-protein coupled receptors family 1 profile" evidence="15">
    <location>
        <begin position="43"/>
        <end position="291"/>
    </location>
</feature>
<dbReference type="InterPro" id="IPR000725">
    <property type="entry name" value="Olfact_rcpt"/>
</dbReference>
<dbReference type="Pfam" id="PF13853">
    <property type="entry name" value="7tm_4"/>
    <property type="match status" value="1"/>
</dbReference>
<evidence type="ECO:0000256" key="8">
    <source>
        <dbReference type="ARBA" id="ARBA00023040"/>
    </source>
</evidence>
<name>A0A3Q0FY15_ALLSI</name>
<gene>
    <name evidence="17" type="primary">LOC112548621</name>
</gene>
<feature type="transmembrane region" description="Helical" evidence="14">
    <location>
        <begin position="201"/>
        <end position="227"/>
    </location>
</feature>
<organism evidence="16 17">
    <name type="scientific">Alligator sinensis</name>
    <name type="common">Chinese alligator</name>
    <dbReference type="NCBI Taxonomy" id="38654"/>
    <lineage>
        <taxon>Eukaryota</taxon>
        <taxon>Metazoa</taxon>
        <taxon>Chordata</taxon>
        <taxon>Craniata</taxon>
        <taxon>Vertebrata</taxon>
        <taxon>Euteleostomi</taxon>
        <taxon>Archelosauria</taxon>
        <taxon>Archosauria</taxon>
        <taxon>Crocodylia</taxon>
        <taxon>Alligatoridae</taxon>
        <taxon>Alligatorinae</taxon>
        <taxon>Alligator</taxon>
    </lineage>
</organism>
<dbReference type="InParanoid" id="A0A3Q0FY15"/>
<comment type="similarity">
    <text evidence="2 13">Belongs to the G-protein coupled receptor 1 family.</text>
</comment>
<keyword evidence="6 14" id="KW-0552">Olfaction</keyword>
<keyword evidence="4 14" id="KW-0716">Sensory transduction</keyword>
<evidence type="ECO:0000256" key="12">
    <source>
        <dbReference type="ARBA" id="ARBA00023224"/>
    </source>
</evidence>
<feature type="transmembrane region" description="Helical" evidence="14">
    <location>
        <begin position="28"/>
        <end position="54"/>
    </location>
</feature>
<dbReference type="FunFam" id="1.10.1220.70:FF:000001">
    <property type="entry name" value="Olfactory receptor"/>
    <property type="match status" value="1"/>
</dbReference>
<keyword evidence="10 13" id="KW-0675">Receptor</keyword>
<feature type="transmembrane region" description="Helical" evidence="14">
    <location>
        <begin position="141"/>
        <end position="164"/>
    </location>
</feature>
<evidence type="ECO:0000256" key="6">
    <source>
        <dbReference type="ARBA" id="ARBA00022725"/>
    </source>
</evidence>
<dbReference type="GO" id="GO:0005886">
    <property type="term" value="C:plasma membrane"/>
    <property type="evidence" value="ECO:0007669"/>
    <property type="project" value="UniProtKB-SubCell"/>
</dbReference>
<dbReference type="PRINTS" id="PR00237">
    <property type="entry name" value="GPCRRHODOPSN"/>
</dbReference>
<dbReference type="AlphaFoldDB" id="A0A3Q0FY15"/>
<dbReference type="PROSITE" id="PS00237">
    <property type="entry name" value="G_PROTEIN_RECEP_F1_1"/>
    <property type="match status" value="1"/>
</dbReference>
<proteinExistence type="inferred from homology"/>
<comment type="subcellular location">
    <subcellularLocation>
        <location evidence="1 14">Cell membrane</location>
        <topology evidence="1 14">Multi-pass membrane protein</topology>
    </subcellularLocation>
</comment>
<keyword evidence="16" id="KW-1185">Reference proteome</keyword>
<sequence length="322" mass="36610">MEKAEENQTVIMEFILVVFRIIPELQHLLFLLFLAIYIATVSGNLLIVALVVNYKQLHTPMYFFLGNLSCMETCYTSAILPRMLTTFFTNKHVISLNGCFLQYYFFTWLAGAECCLLSAMSYDRYLAICKPLHYASLMNRFCLQLALGSWMNGMVASAIVTSLMPHLIFCGPNEIDHFFCDFTPVVKLSCSDTSMIELVTFILASIFTLPPFLLTVISYICIIATILKMPFATRRKKAFSTCSSHLIVVTIFYGSLITVYLSPKTNTLRDLNKLFSVFYTVLTPMVNPLIYSLRNKNVKDAFAKTVSKCVALMRDQRIHSDC</sequence>
<keyword evidence="11" id="KW-0325">Glycoprotein</keyword>
<feature type="transmembrane region" description="Helical" evidence="14">
    <location>
        <begin position="100"/>
        <end position="120"/>
    </location>
</feature>
<keyword evidence="8 13" id="KW-0297">G-protein coupled receptor</keyword>
<evidence type="ECO:0000256" key="4">
    <source>
        <dbReference type="ARBA" id="ARBA00022606"/>
    </source>
</evidence>
<dbReference type="PROSITE" id="PS50262">
    <property type="entry name" value="G_PROTEIN_RECEP_F1_2"/>
    <property type="match status" value="1"/>
</dbReference>
<protein>
    <recommendedName>
        <fullName evidence="14">Olfactory receptor</fullName>
    </recommendedName>
</protein>
<dbReference type="InterPro" id="IPR050516">
    <property type="entry name" value="Olfactory_GPCR"/>
</dbReference>
<evidence type="ECO:0000256" key="7">
    <source>
        <dbReference type="ARBA" id="ARBA00022989"/>
    </source>
</evidence>
<dbReference type="GeneID" id="112548621"/>
<evidence type="ECO:0000256" key="5">
    <source>
        <dbReference type="ARBA" id="ARBA00022692"/>
    </source>
</evidence>
<evidence type="ECO:0000256" key="9">
    <source>
        <dbReference type="ARBA" id="ARBA00023136"/>
    </source>
</evidence>
<feature type="transmembrane region" description="Helical" evidence="14">
    <location>
        <begin position="239"/>
        <end position="262"/>
    </location>
</feature>
<dbReference type="RefSeq" id="XP_025050653.1">
    <property type="nucleotide sequence ID" value="XM_025194868.1"/>
</dbReference>
<dbReference type="Gene3D" id="1.20.1070.10">
    <property type="entry name" value="Rhodopsin 7-helix transmembrane proteins"/>
    <property type="match status" value="1"/>
</dbReference>
<reference evidence="17" key="1">
    <citation type="submission" date="2025-08" db="UniProtKB">
        <authorList>
            <consortium name="RefSeq"/>
        </authorList>
    </citation>
    <scope>IDENTIFICATION</scope>
</reference>
<evidence type="ECO:0000256" key="2">
    <source>
        <dbReference type="ARBA" id="ARBA00010663"/>
    </source>
</evidence>
<keyword evidence="5 13" id="KW-0812">Transmembrane</keyword>
<dbReference type="PANTHER" id="PTHR26452">
    <property type="entry name" value="OLFACTORY RECEPTOR"/>
    <property type="match status" value="1"/>
</dbReference>
<dbReference type="CDD" id="cd15911">
    <property type="entry name" value="7tmA_OR11A-like"/>
    <property type="match status" value="1"/>
</dbReference>
<keyword evidence="12 13" id="KW-0807">Transducer</keyword>
<evidence type="ECO:0000259" key="15">
    <source>
        <dbReference type="PROSITE" id="PS50262"/>
    </source>
</evidence>
<dbReference type="InterPro" id="IPR017452">
    <property type="entry name" value="GPCR_Rhodpsn_7TM"/>
</dbReference>
<evidence type="ECO:0000256" key="10">
    <source>
        <dbReference type="ARBA" id="ARBA00023170"/>
    </source>
</evidence>
<evidence type="ECO:0000256" key="11">
    <source>
        <dbReference type="ARBA" id="ARBA00023180"/>
    </source>
</evidence>
<feature type="transmembrane region" description="Helical" evidence="14">
    <location>
        <begin position="274"/>
        <end position="293"/>
    </location>
</feature>
<keyword evidence="7 14" id="KW-1133">Transmembrane helix</keyword>
<keyword evidence="9 14" id="KW-0472">Membrane</keyword>
<dbReference type="FunFam" id="1.20.1070.10:FF:000010">
    <property type="entry name" value="Olfactory receptor"/>
    <property type="match status" value="1"/>
</dbReference>
<evidence type="ECO:0000313" key="17">
    <source>
        <dbReference type="RefSeq" id="XP_025050653.1"/>
    </source>
</evidence>
<dbReference type="KEGG" id="asn:112548621"/>
<evidence type="ECO:0000313" key="16">
    <source>
        <dbReference type="Proteomes" id="UP000189705"/>
    </source>
</evidence>
<keyword evidence="3 14" id="KW-1003">Cell membrane</keyword>
<dbReference type="GO" id="GO:0004984">
    <property type="term" value="F:olfactory receptor activity"/>
    <property type="evidence" value="ECO:0007669"/>
    <property type="project" value="InterPro"/>
</dbReference>
<evidence type="ECO:0000256" key="3">
    <source>
        <dbReference type="ARBA" id="ARBA00022475"/>
    </source>
</evidence>
<accession>A0A3Q0FY15</accession>
<dbReference type="GO" id="GO:0004930">
    <property type="term" value="F:G protein-coupled receptor activity"/>
    <property type="evidence" value="ECO:0007669"/>
    <property type="project" value="UniProtKB-KW"/>
</dbReference>
<feature type="transmembrane region" description="Helical" evidence="14">
    <location>
        <begin position="61"/>
        <end position="80"/>
    </location>
</feature>
<dbReference type="PRINTS" id="PR00245">
    <property type="entry name" value="OLFACTORYR"/>
</dbReference>
<evidence type="ECO:0000256" key="13">
    <source>
        <dbReference type="RuleBase" id="RU000688"/>
    </source>
</evidence>